<organism evidence="17 18">
    <name type="scientific">Asparagus officinalis</name>
    <name type="common">Garden asparagus</name>
    <dbReference type="NCBI Taxonomy" id="4686"/>
    <lineage>
        <taxon>Eukaryota</taxon>
        <taxon>Viridiplantae</taxon>
        <taxon>Streptophyta</taxon>
        <taxon>Embryophyta</taxon>
        <taxon>Tracheophyta</taxon>
        <taxon>Spermatophyta</taxon>
        <taxon>Magnoliopsida</taxon>
        <taxon>Liliopsida</taxon>
        <taxon>Asparagales</taxon>
        <taxon>Asparagaceae</taxon>
        <taxon>Asparagoideae</taxon>
        <taxon>Asparagus</taxon>
    </lineage>
</organism>
<dbReference type="InterPro" id="IPR001986">
    <property type="entry name" value="Enolpyruvate_Tfrase_dom"/>
</dbReference>
<evidence type="ECO:0000256" key="10">
    <source>
        <dbReference type="ARBA" id="ARBA00038367"/>
    </source>
</evidence>
<dbReference type="Proteomes" id="UP000243459">
    <property type="component" value="Chromosome 1"/>
</dbReference>
<evidence type="ECO:0000313" key="17">
    <source>
        <dbReference type="EMBL" id="ONK79240.1"/>
    </source>
</evidence>
<keyword evidence="6" id="KW-0133">Cell shape</keyword>
<evidence type="ECO:0000256" key="3">
    <source>
        <dbReference type="ARBA" id="ARBA00022490"/>
    </source>
</evidence>
<evidence type="ECO:0000256" key="13">
    <source>
        <dbReference type="ARBA" id="ARBA00042443"/>
    </source>
</evidence>
<dbReference type="AlphaFoldDB" id="A0A5P1FRD8"/>
<dbReference type="Gene3D" id="3.65.10.10">
    <property type="entry name" value="Enolpyruvate transferase domain"/>
    <property type="match status" value="2"/>
</dbReference>
<dbReference type="PANTHER" id="PTHR43783">
    <property type="entry name" value="UDP-N-ACETYLGLUCOSAMINE 1-CARBOXYVINYLTRANSFERASE"/>
    <property type="match status" value="1"/>
</dbReference>
<evidence type="ECO:0000259" key="16">
    <source>
        <dbReference type="Pfam" id="PF00275"/>
    </source>
</evidence>
<feature type="domain" description="Enolpyruvate transferase" evidence="16">
    <location>
        <begin position="73"/>
        <end position="218"/>
    </location>
</feature>
<comment type="pathway">
    <text evidence="2">Cell wall biogenesis; peptidoglycan biosynthesis.</text>
</comment>
<evidence type="ECO:0000256" key="11">
    <source>
        <dbReference type="ARBA" id="ARBA00039108"/>
    </source>
</evidence>
<keyword evidence="9" id="KW-0961">Cell wall biogenesis/degradation</keyword>
<dbReference type="GO" id="GO:0008360">
    <property type="term" value="P:regulation of cell shape"/>
    <property type="evidence" value="ECO:0007669"/>
    <property type="project" value="UniProtKB-KW"/>
</dbReference>
<evidence type="ECO:0000256" key="6">
    <source>
        <dbReference type="ARBA" id="ARBA00022960"/>
    </source>
</evidence>
<dbReference type="GO" id="GO:0008760">
    <property type="term" value="F:UDP-N-acetylglucosamine 1-carboxyvinyltransferase activity"/>
    <property type="evidence" value="ECO:0007669"/>
    <property type="project" value="UniProtKB-EC"/>
</dbReference>
<dbReference type="Pfam" id="PF00275">
    <property type="entry name" value="EPSP_synthase"/>
    <property type="match status" value="1"/>
</dbReference>
<protein>
    <recommendedName>
        <fullName evidence="12">UDP-N-acetylglucosamine 1-carboxyvinyltransferase</fullName>
        <ecNumber evidence="11">2.5.1.7</ecNumber>
    </recommendedName>
    <alternativeName>
        <fullName evidence="13">Enoylpyruvate transferase</fullName>
    </alternativeName>
    <alternativeName>
        <fullName evidence="14">UDP-N-acetylglucosamine enolpyruvyl transferase</fullName>
    </alternativeName>
</protein>
<comment type="similarity">
    <text evidence="10">Belongs to the EPSP synthase family. MurA subfamily.</text>
</comment>
<dbReference type="GO" id="GO:0051301">
    <property type="term" value="P:cell division"/>
    <property type="evidence" value="ECO:0007669"/>
    <property type="project" value="UniProtKB-KW"/>
</dbReference>
<reference evidence="18" key="1">
    <citation type="journal article" date="2017" name="Nat. Commun.">
        <title>The asparagus genome sheds light on the origin and evolution of a young Y chromosome.</title>
        <authorList>
            <person name="Harkess A."/>
            <person name="Zhou J."/>
            <person name="Xu C."/>
            <person name="Bowers J.E."/>
            <person name="Van der Hulst R."/>
            <person name="Ayyampalayam S."/>
            <person name="Mercati F."/>
            <person name="Riccardi P."/>
            <person name="McKain M.R."/>
            <person name="Kakrana A."/>
            <person name="Tang H."/>
            <person name="Ray J."/>
            <person name="Groenendijk J."/>
            <person name="Arikit S."/>
            <person name="Mathioni S.M."/>
            <person name="Nakano M."/>
            <person name="Shan H."/>
            <person name="Telgmann-Rauber A."/>
            <person name="Kanno A."/>
            <person name="Yue Z."/>
            <person name="Chen H."/>
            <person name="Li W."/>
            <person name="Chen Y."/>
            <person name="Xu X."/>
            <person name="Zhang Y."/>
            <person name="Luo S."/>
            <person name="Chen H."/>
            <person name="Gao J."/>
            <person name="Mao Z."/>
            <person name="Pires J.C."/>
            <person name="Luo M."/>
            <person name="Kudrna D."/>
            <person name="Wing R.A."/>
            <person name="Meyers B.C."/>
            <person name="Yi K."/>
            <person name="Kong H."/>
            <person name="Lavrijsen P."/>
            <person name="Sunseri F."/>
            <person name="Falavigna A."/>
            <person name="Ye Y."/>
            <person name="Leebens-Mack J.H."/>
            <person name="Chen G."/>
        </authorList>
    </citation>
    <scope>NUCLEOTIDE SEQUENCE [LARGE SCALE GENOMIC DNA]</scope>
    <source>
        <strain evidence="18">cv. DH0086</strain>
    </source>
</reference>
<dbReference type="EMBL" id="CM007381">
    <property type="protein sequence ID" value="ONK79240.1"/>
    <property type="molecule type" value="Genomic_DNA"/>
</dbReference>
<evidence type="ECO:0000256" key="14">
    <source>
        <dbReference type="ARBA" id="ARBA00042842"/>
    </source>
</evidence>
<dbReference type="SUPFAM" id="SSF55205">
    <property type="entry name" value="EPT/RTPC-like"/>
    <property type="match status" value="1"/>
</dbReference>
<keyword evidence="18" id="KW-1185">Reference proteome</keyword>
<dbReference type="EC" id="2.5.1.7" evidence="11"/>
<keyword evidence="4" id="KW-0132">Cell division</keyword>
<gene>
    <name evidence="17" type="ORF">A4U43_C01F4350</name>
</gene>
<evidence type="ECO:0000256" key="4">
    <source>
        <dbReference type="ARBA" id="ARBA00022618"/>
    </source>
</evidence>
<evidence type="ECO:0000256" key="15">
    <source>
        <dbReference type="ARBA" id="ARBA00047527"/>
    </source>
</evidence>
<sequence>MNLDDSPRQIAVRHQKDRWIDCRDLEFSLFYFKGRNLKTKEEERSMPQKGKIRNGIDFNKLELDIKSIWIDEKIHVRAANGKGLVGGRFHLDYPSVGATETLMMAASMTEGVTVLTNVAWEPEVVDLAQFLNACGACIKGGGTNTLVITGTKKLHGAEFTIMPDRIEAGTFMVAAAITRSCISLSPVIPSHLTSLVEKLSEAGCKITEKGSQTLEVSNSVNFTKPP</sequence>
<evidence type="ECO:0000256" key="5">
    <source>
        <dbReference type="ARBA" id="ARBA00022679"/>
    </source>
</evidence>
<comment type="catalytic activity">
    <reaction evidence="15">
        <text>phosphoenolpyruvate + UDP-N-acetyl-alpha-D-glucosamine = UDP-N-acetyl-3-O-(1-carboxyvinyl)-alpha-D-glucosamine + phosphate</text>
        <dbReference type="Rhea" id="RHEA:18681"/>
        <dbReference type="ChEBI" id="CHEBI:43474"/>
        <dbReference type="ChEBI" id="CHEBI:57705"/>
        <dbReference type="ChEBI" id="CHEBI:58702"/>
        <dbReference type="ChEBI" id="CHEBI:68483"/>
        <dbReference type="EC" id="2.5.1.7"/>
    </reaction>
</comment>
<dbReference type="PANTHER" id="PTHR43783:SF1">
    <property type="entry name" value="UDP-N-ACETYLGLUCOSAMINE 1-CARBOXYVINYLTRANSFERASE"/>
    <property type="match status" value="1"/>
</dbReference>
<dbReference type="Gramene" id="ONK79240">
    <property type="protein sequence ID" value="ONK79240"/>
    <property type="gene ID" value="A4U43_C01F4350"/>
</dbReference>
<evidence type="ECO:0000256" key="9">
    <source>
        <dbReference type="ARBA" id="ARBA00023316"/>
    </source>
</evidence>
<keyword evidence="8" id="KW-0131">Cell cycle</keyword>
<evidence type="ECO:0000256" key="2">
    <source>
        <dbReference type="ARBA" id="ARBA00004752"/>
    </source>
</evidence>
<dbReference type="GO" id="GO:0005737">
    <property type="term" value="C:cytoplasm"/>
    <property type="evidence" value="ECO:0007669"/>
    <property type="project" value="UniProtKB-SubCell"/>
</dbReference>
<dbReference type="InterPro" id="IPR036968">
    <property type="entry name" value="Enolpyruvate_Tfrase_sf"/>
</dbReference>
<dbReference type="InterPro" id="IPR050068">
    <property type="entry name" value="MurA_subfamily"/>
</dbReference>
<dbReference type="InterPro" id="IPR013792">
    <property type="entry name" value="RNA3'P_cycl/enolpyr_Trfase_a/b"/>
</dbReference>
<evidence type="ECO:0000313" key="18">
    <source>
        <dbReference type="Proteomes" id="UP000243459"/>
    </source>
</evidence>
<evidence type="ECO:0000256" key="1">
    <source>
        <dbReference type="ARBA" id="ARBA00004496"/>
    </source>
</evidence>
<name>A0A5P1FRD8_ASPOF</name>
<proteinExistence type="inferred from homology"/>
<accession>A0A5P1FRD8</accession>
<dbReference type="GO" id="GO:0071555">
    <property type="term" value="P:cell wall organization"/>
    <property type="evidence" value="ECO:0007669"/>
    <property type="project" value="UniProtKB-KW"/>
</dbReference>
<keyword evidence="5" id="KW-0808">Transferase</keyword>
<keyword evidence="3" id="KW-0963">Cytoplasm</keyword>
<evidence type="ECO:0000256" key="8">
    <source>
        <dbReference type="ARBA" id="ARBA00023306"/>
    </source>
</evidence>
<comment type="subcellular location">
    <subcellularLocation>
        <location evidence="1">Cytoplasm</location>
    </subcellularLocation>
</comment>
<keyword evidence="7" id="KW-0573">Peptidoglycan synthesis</keyword>
<evidence type="ECO:0000256" key="12">
    <source>
        <dbReference type="ARBA" id="ARBA00039754"/>
    </source>
</evidence>
<evidence type="ECO:0000256" key="7">
    <source>
        <dbReference type="ARBA" id="ARBA00022984"/>
    </source>
</evidence>